<reference evidence="2" key="1">
    <citation type="submission" date="2023-02" db="EMBL/GenBank/DDBJ databases">
        <title>Enrichment on poylsaccharides allowed isolation of novel metabolic and taxonomic groups of Haloarchaea.</title>
        <authorList>
            <person name="Sorokin D.Y."/>
            <person name="Elcheninov A.G."/>
            <person name="Khizhniak T.V."/>
            <person name="Kolganova T.V."/>
            <person name="Kublanov I.V."/>
        </authorList>
    </citation>
    <scope>NUCLEOTIDE SEQUENCE</scope>
    <source>
        <strain evidence="1 3">HArc-curdl5-1</strain>
        <strain evidence="2">HArc-curdl7</strain>
    </source>
</reference>
<evidence type="ECO:0000313" key="3">
    <source>
        <dbReference type="Proteomes" id="UP001208186"/>
    </source>
</evidence>
<dbReference type="Pfam" id="PF01917">
    <property type="entry name" value="Flagellin_arch-type"/>
    <property type="match status" value="1"/>
</dbReference>
<comment type="caution">
    <text evidence="2">The sequence shown here is derived from an EMBL/GenBank/DDBJ whole genome shotgun (WGS) entry which is preliminary data.</text>
</comment>
<gene>
    <name evidence="2" type="ORF">OB914_03690</name>
    <name evidence="1" type="ORF">OB916_03615</name>
</gene>
<keyword evidence="3" id="KW-1185">Reference proteome</keyword>
<dbReference type="AlphaFoldDB" id="A0AAE3LEJ2"/>
<dbReference type="EMBL" id="JAOPKD010000002">
    <property type="protein sequence ID" value="MCU4726075.1"/>
    <property type="molecule type" value="Genomic_DNA"/>
</dbReference>
<evidence type="ECO:0000313" key="1">
    <source>
        <dbReference type="EMBL" id="MCU4717148.1"/>
    </source>
</evidence>
<dbReference type="GO" id="GO:0005198">
    <property type="term" value="F:structural molecule activity"/>
    <property type="evidence" value="ECO:0007669"/>
    <property type="project" value="InterPro"/>
</dbReference>
<dbReference type="Proteomes" id="UP001209746">
    <property type="component" value="Unassembled WGS sequence"/>
</dbReference>
<organism evidence="2 4">
    <name type="scientific">Halapricum hydrolyticum</name>
    <dbReference type="NCBI Taxonomy" id="2979991"/>
    <lineage>
        <taxon>Archaea</taxon>
        <taxon>Methanobacteriati</taxon>
        <taxon>Methanobacteriota</taxon>
        <taxon>Stenosarchaea group</taxon>
        <taxon>Halobacteria</taxon>
        <taxon>Halobacteriales</taxon>
        <taxon>Haloarculaceae</taxon>
        <taxon>Halapricum</taxon>
    </lineage>
</organism>
<dbReference type="PANTHER" id="PTHR42200:SF2">
    <property type="entry name" value="ARCHAEAL FLAGELLA-RELATED PROTEIN F"/>
    <property type="match status" value="1"/>
</dbReference>
<keyword evidence="2" id="KW-0966">Cell projection</keyword>
<evidence type="ECO:0000313" key="2">
    <source>
        <dbReference type="EMBL" id="MCU4726075.1"/>
    </source>
</evidence>
<dbReference type="EMBL" id="JAOPKC010000002">
    <property type="protein sequence ID" value="MCU4717148.1"/>
    <property type="molecule type" value="Genomic_DNA"/>
</dbReference>
<name>A0AAE3LEJ2_9EURY</name>
<accession>A0AAE3LEJ2</accession>
<dbReference type="InterPro" id="IPR002774">
    <property type="entry name" value="Flagellin_arc-type"/>
</dbReference>
<dbReference type="RefSeq" id="WP_315907915.1">
    <property type="nucleotide sequence ID" value="NZ_JAOPKC010000002.1"/>
</dbReference>
<keyword evidence="2" id="KW-0282">Flagellum</keyword>
<proteinExistence type="predicted"/>
<sequence length="152" mass="16164">MASVSASHLILFIASVLVAASVAGTITNTVGRLSDGVSDQGDALSQDVRTDVEIISDSGAQIYNRSDNQNVTLLMKNTGSRVLPANGDQMVILLDGVLQSPLEVTVIEGQDPDSWRPGDVVRVEFGAPDLDAGDHRIKVTVNGDEEVFRFNV</sequence>
<dbReference type="PANTHER" id="PTHR42200">
    <property type="entry name" value="ARCHAEAL FLAGELLA-RELATED PROTEIN F-RELATED"/>
    <property type="match status" value="1"/>
</dbReference>
<evidence type="ECO:0000313" key="4">
    <source>
        <dbReference type="Proteomes" id="UP001209746"/>
    </source>
</evidence>
<protein>
    <submittedName>
        <fullName evidence="2">Flagellar protein G</fullName>
    </submittedName>
</protein>
<dbReference type="GO" id="GO:0097588">
    <property type="term" value="P:archaeal or bacterial-type flagellum-dependent cell motility"/>
    <property type="evidence" value="ECO:0007669"/>
    <property type="project" value="InterPro"/>
</dbReference>
<keyword evidence="2" id="KW-0969">Cilium</keyword>
<dbReference type="Proteomes" id="UP001208186">
    <property type="component" value="Unassembled WGS sequence"/>
</dbReference>